<feature type="transmembrane region" description="Helical" evidence="1">
    <location>
        <begin position="289"/>
        <end position="307"/>
    </location>
</feature>
<evidence type="ECO:0000313" key="3">
    <source>
        <dbReference type="Proteomes" id="UP000239590"/>
    </source>
</evidence>
<feature type="transmembrane region" description="Helical" evidence="1">
    <location>
        <begin position="219"/>
        <end position="246"/>
    </location>
</feature>
<feature type="transmembrane region" description="Helical" evidence="1">
    <location>
        <begin position="485"/>
        <end position="501"/>
    </location>
</feature>
<keyword evidence="1" id="KW-1133">Transmembrane helix</keyword>
<organism evidence="2 3">
    <name type="scientific">Siphonobacter curvatus</name>
    <dbReference type="NCBI Taxonomy" id="2094562"/>
    <lineage>
        <taxon>Bacteria</taxon>
        <taxon>Pseudomonadati</taxon>
        <taxon>Bacteroidota</taxon>
        <taxon>Cytophagia</taxon>
        <taxon>Cytophagales</taxon>
        <taxon>Cytophagaceae</taxon>
        <taxon>Siphonobacter</taxon>
    </lineage>
</organism>
<keyword evidence="3" id="KW-1185">Reference proteome</keyword>
<dbReference type="PANTHER" id="PTHR16214:SF3">
    <property type="entry name" value="TRANSMEMBRANE PROTEIN 260"/>
    <property type="match status" value="1"/>
</dbReference>
<dbReference type="Pfam" id="PF11028">
    <property type="entry name" value="TMEM260-like"/>
    <property type="match status" value="1"/>
</dbReference>
<evidence type="ECO:0000313" key="2">
    <source>
        <dbReference type="EMBL" id="PQA59088.1"/>
    </source>
</evidence>
<sequence length="998" mass="113023">MKNFLRINTWLGWGMFAVAFFTYAFTVEPTASFWDCGEFIACSYKLQVPHPPGAPIFLILGRLFSLLAGSDHSQVAYWVNMVSVLASAGTILFMFWTLTLLGRKVIGKTAATVSASEAIGIFGAGLVGALLYTFSDSFWFSAVETEVYALSSFLIALVFWAMLRWELIEEEAAANRWLILVAYLTGISIGIHLVNLVILPALTLVYYHRKKQNPSFLQSIGAVLVGVLLVGLINGGMLSGLGALAFATDRLLVNSFGFPFHSGVVVWLLLVFGALGYGVYFAQQRKRPVLSTALLSVLFILIGYGSYTSIVIRSNFHTPINENNPSDLINYLHYLNRDQYGSRSLLYGPQFTARVTDFKRGKPQYKTEGTRYQIYDYEPAYIWEKDQQSFLPRMGSQLPGHADLYAASLGLVKDPTDPSRYQKPTFFQNLQYMFSRQMGFMYMRYFLWNFVGRESDQLWADWYPRLGKSVALPESIRTNKGHDNFYYLPLMLGLMGFFTQFTKGDKDWLVIAVAFLMTGLALVFFLNAPPVEPRERDYIYAGSFYFFALWAGLGVLTLQNLVQKITKHQVLAGSLAGALALGVPVLMGAKSWDNHDRSHRYTAVDFARNLLSSCAPNAILFTGGDNDTFPLWYVQEVEGFRKDVRVCCLSLLGTEWYIQQMKEPADGSEPLPISLAMDNFRTGINDQIIFSENPNVKEGIDLTEYLKLVRENNPAIQAETSLGTINVLPSRVFSLKLDRDTIQKSGVVAKGMEPLFTEDRMTWDFGTNDIIKDRLIQLDIIAQNQFKRPVYFASTLSSANYLGLKEFMQIEGYAYRLMPFKVAGATDGFVNTELMYDKMMHKMAWRGMNNPDVYHDDTIRGIPVVSARLAFYRLSTQLIQEGKLDTAKAALHRCLEVMPDQAIPYDQISASFIGPLISVGEKQKALEMAQTMMKRCDENLNYYFSSNGDAEDIRVNLFQMNRIVQQLREAKLETLAQNYETTFERQYQKFERRFVEAE</sequence>
<feature type="transmembrane region" description="Helical" evidence="1">
    <location>
        <begin position="177"/>
        <end position="207"/>
    </location>
</feature>
<keyword evidence="1" id="KW-0812">Transmembrane</keyword>
<evidence type="ECO:0000256" key="1">
    <source>
        <dbReference type="SAM" id="Phobius"/>
    </source>
</evidence>
<dbReference type="Proteomes" id="UP000239590">
    <property type="component" value="Unassembled WGS sequence"/>
</dbReference>
<feature type="transmembrane region" description="Helical" evidence="1">
    <location>
        <begin position="118"/>
        <end position="135"/>
    </location>
</feature>
<dbReference type="InterPro" id="IPR052724">
    <property type="entry name" value="GT117_domain-containing"/>
</dbReference>
<dbReference type="PANTHER" id="PTHR16214">
    <property type="entry name" value="TRANSMEMBRANE PROTEIN 260"/>
    <property type="match status" value="1"/>
</dbReference>
<feature type="transmembrane region" description="Helical" evidence="1">
    <location>
        <begin position="147"/>
        <end position="165"/>
    </location>
</feature>
<feature type="transmembrane region" description="Helical" evidence="1">
    <location>
        <begin position="508"/>
        <end position="526"/>
    </location>
</feature>
<feature type="transmembrane region" description="Helical" evidence="1">
    <location>
        <begin position="258"/>
        <end position="282"/>
    </location>
</feature>
<feature type="transmembrane region" description="Helical" evidence="1">
    <location>
        <begin position="77"/>
        <end position="98"/>
    </location>
</feature>
<dbReference type="RefSeq" id="WP_104710313.1">
    <property type="nucleotide sequence ID" value="NZ_PTRA01000001.1"/>
</dbReference>
<feature type="transmembrane region" description="Helical" evidence="1">
    <location>
        <begin position="570"/>
        <end position="589"/>
    </location>
</feature>
<feature type="transmembrane region" description="Helical" evidence="1">
    <location>
        <begin position="7"/>
        <end position="25"/>
    </location>
</feature>
<name>A0A2S7INA7_9BACT</name>
<protein>
    <submittedName>
        <fullName evidence="2">DUF2723 domain-containing protein</fullName>
    </submittedName>
</protein>
<keyword evidence="1" id="KW-0472">Membrane</keyword>
<proteinExistence type="predicted"/>
<dbReference type="OrthoDB" id="9807602at2"/>
<comment type="caution">
    <text evidence="2">The sequence shown here is derived from an EMBL/GenBank/DDBJ whole genome shotgun (WGS) entry which is preliminary data.</text>
</comment>
<accession>A0A2S7INA7</accession>
<dbReference type="AlphaFoldDB" id="A0A2S7INA7"/>
<feature type="transmembrane region" description="Helical" evidence="1">
    <location>
        <begin position="53"/>
        <end position="70"/>
    </location>
</feature>
<reference evidence="3" key="1">
    <citation type="submission" date="2018-02" db="EMBL/GenBank/DDBJ databases">
        <title>Genome sequencing of Solimonas sp. HR-BB.</title>
        <authorList>
            <person name="Lee Y."/>
            <person name="Jeon C.O."/>
        </authorList>
    </citation>
    <scope>NUCLEOTIDE SEQUENCE [LARGE SCALE GENOMIC DNA]</scope>
    <source>
        <strain evidence="3">HR-U</strain>
    </source>
</reference>
<feature type="transmembrane region" description="Helical" evidence="1">
    <location>
        <begin position="538"/>
        <end position="558"/>
    </location>
</feature>
<dbReference type="EMBL" id="PTRA01000001">
    <property type="protein sequence ID" value="PQA59088.1"/>
    <property type="molecule type" value="Genomic_DNA"/>
</dbReference>
<dbReference type="InterPro" id="IPR021280">
    <property type="entry name" value="TMEM260-like"/>
</dbReference>
<gene>
    <name evidence="2" type="ORF">C5O19_05385</name>
</gene>